<comment type="caution">
    <text evidence="1">The sequence shown here is derived from an EMBL/GenBank/DDBJ whole genome shotgun (WGS) entry which is preliminary data.</text>
</comment>
<dbReference type="EMBL" id="BPLR01018243">
    <property type="protein sequence ID" value="GIY98012.1"/>
    <property type="molecule type" value="Genomic_DNA"/>
</dbReference>
<dbReference type="AlphaFoldDB" id="A0AAV4XTG0"/>
<reference evidence="1 2" key="1">
    <citation type="submission" date="2021-06" db="EMBL/GenBank/DDBJ databases">
        <title>Caerostris extrusa draft genome.</title>
        <authorList>
            <person name="Kono N."/>
            <person name="Arakawa K."/>
        </authorList>
    </citation>
    <scope>NUCLEOTIDE SEQUENCE [LARGE SCALE GENOMIC DNA]</scope>
</reference>
<sequence length="238" mass="27099">MENVHPHYSPRCKGTFQLKAESKQCGLIVADFPQSLHYTTVMWCSSTRLNLDPTALISSHDTTYSNQAEAKPTTIYAEPPLKRLIEVNGIRAPHKGDHPRWTMRGMGGYLSPGFSGACTEWSTTSWIYSPHRIEILHFQCPFGYSNQAEAKPSTVCAKPPLKLLIEANGIRASHKRDHPGWPMREWVVIYRQGAPGVCRMIAPPNWIYSRHRIEILHFQCLFVRVMHVLKARENSALH</sequence>
<keyword evidence="2" id="KW-1185">Reference proteome</keyword>
<evidence type="ECO:0000313" key="2">
    <source>
        <dbReference type="Proteomes" id="UP001054945"/>
    </source>
</evidence>
<accession>A0AAV4XTG0</accession>
<name>A0AAV4XTG0_CAEEX</name>
<protein>
    <submittedName>
        <fullName evidence="1">Uncharacterized protein</fullName>
    </submittedName>
</protein>
<dbReference type="Proteomes" id="UP001054945">
    <property type="component" value="Unassembled WGS sequence"/>
</dbReference>
<evidence type="ECO:0000313" key="1">
    <source>
        <dbReference type="EMBL" id="GIY98012.1"/>
    </source>
</evidence>
<proteinExistence type="predicted"/>
<gene>
    <name evidence="1" type="ORF">CEXT_165171</name>
</gene>
<organism evidence="1 2">
    <name type="scientific">Caerostris extrusa</name>
    <name type="common">Bark spider</name>
    <name type="synonym">Caerostris bankana</name>
    <dbReference type="NCBI Taxonomy" id="172846"/>
    <lineage>
        <taxon>Eukaryota</taxon>
        <taxon>Metazoa</taxon>
        <taxon>Ecdysozoa</taxon>
        <taxon>Arthropoda</taxon>
        <taxon>Chelicerata</taxon>
        <taxon>Arachnida</taxon>
        <taxon>Araneae</taxon>
        <taxon>Araneomorphae</taxon>
        <taxon>Entelegynae</taxon>
        <taxon>Araneoidea</taxon>
        <taxon>Araneidae</taxon>
        <taxon>Caerostris</taxon>
    </lineage>
</organism>